<evidence type="ECO:0000256" key="1">
    <source>
        <dbReference type="SAM" id="MobiDB-lite"/>
    </source>
</evidence>
<dbReference type="AlphaFoldDB" id="A0AA40KE63"/>
<protein>
    <submittedName>
        <fullName evidence="2">Uncharacterized protein</fullName>
    </submittedName>
</protein>
<dbReference type="Proteomes" id="UP001177670">
    <property type="component" value="Unassembled WGS sequence"/>
</dbReference>
<evidence type="ECO:0000313" key="3">
    <source>
        <dbReference type="Proteomes" id="UP001177670"/>
    </source>
</evidence>
<feature type="compositionally biased region" description="Basic and acidic residues" evidence="1">
    <location>
        <begin position="50"/>
        <end position="69"/>
    </location>
</feature>
<dbReference type="EMBL" id="JAHYIQ010000059">
    <property type="protein sequence ID" value="KAK1116920.1"/>
    <property type="molecule type" value="Genomic_DNA"/>
</dbReference>
<keyword evidence="3" id="KW-1185">Reference proteome</keyword>
<comment type="caution">
    <text evidence="2">The sequence shown here is derived from an EMBL/GenBank/DDBJ whole genome shotgun (WGS) entry which is preliminary data.</text>
</comment>
<name>A0AA40KE63_9HYME</name>
<proteinExistence type="predicted"/>
<reference evidence="2" key="1">
    <citation type="submission" date="2021-10" db="EMBL/GenBank/DDBJ databases">
        <title>Melipona bicolor Genome sequencing and assembly.</title>
        <authorList>
            <person name="Araujo N.S."/>
            <person name="Arias M.C."/>
        </authorList>
    </citation>
    <scope>NUCLEOTIDE SEQUENCE</scope>
    <source>
        <strain evidence="2">USP_2M_L1-L4_2017</strain>
        <tissue evidence="2">Whole body</tissue>
    </source>
</reference>
<gene>
    <name evidence="2" type="ORF">K0M31_017137</name>
</gene>
<accession>A0AA40KE63</accession>
<evidence type="ECO:0000313" key="2">
    <source>
        <dbReference type="EMBL" id="KAK1116920.1"/>
    </source>
</evidence>
<sequence>MQEFRIDSWAAIPINWKRRAENECKNATKWSPGVCCSNFSVFREHVISVEEERAEEERRRDKKEEKQPEDFYEPDIALVHAILLGGGGRAQDVALDVDFRGNRECILVFRGETLLKLVHAIPLH</sequence>
<feature type="region of interest" description="Disordered" evidence="1">
    <location>
        <begin position="50"/>
        <end position="70"/>
    </location>
</feature>
<organism evidence="2 3">
    <name type="scientific">Melipona bicolor</name>
    <dbReference type="NCBI Taxonomy" id="60889"/>
    <lineage>
        <taxon>Eukaryota</taxon>
        <taxon>Metazoa</taxon>
        <taxon>Ecdysozoa</taxon>
        <taxon>Arthropoda</taxon>
        <taxon>Hexapoda</taxon>
        <taxon>Insecta</taxon>
        <taxon>Pterygota</taxon>
        <taxon>Neoptera</taxon>
        <taxon>Endopterygota</taxon>
        <taxon>Hymenoptera</taxon>
        <taxon>Apocrita</taxon>
        <taxon>Aculeata</taxon>
        <taxon>Apoidea</taxon>
        <taxon>Anthophila</taxon>
        <taxon>Apidae</taxon>
        <taxon>Melipona</taxon>
    </lineage>
</organism>